<accession>A0A8J5JLC8</accession>
<sequence>MYSKNGLWVIIDEENQHGTLDCCGNHTLFSSVDVVRVLIIISQVSSARRTHRTIYKPVVMAANRSFRDAWLNNKDFQPWLSHVEDNPSRAFCKMCKREMRAELTAIKRHKTPKMHSVYEASEQQEVQQERIPVHHGNYAANGVAVATILFACFTAEHNLSFTTADHSVDLMTRMFPDSAIAQGMNMKRTKCTEVVRTLARCVTEDLVDKLRENKFSIIVDETTDISKRENNSHIDCGCPREKKIPVLELEFIKAQRTKAEGQGSMQMGSIGYSETKKQIANAKKREQI</sequence>
<dbReference type="Proteomes" id="UP000747542">
    <property type="component" value="Unassembled WGS sequence"/>
</dbReference>
<name>A0A8J5JLC8_HOMAM</name>
<organism evidence="1 2">
    <name type="scientific">Homarus americanus</name>
    <name type="common">American lobster</name>
    <dbReference type="NCBI Taxonomy" id="6706"/>
    <lineage>
        <taxon>Eukaryota</taxon>
        <taxon>Metazoa</taxon>
        <taxon>Ecdysozoa</taxon>
        <taxon>Arthropoda</taxon>
        <taxon>Crustacea</taxon>
        <taxon>Multicrustacea</taxon>
        <taxon>Malacostraca</taxon>
        <taxon>Eumalacostraca</taxon>
        <taxon>Eucarida</taxon>
        <taxon>Decapoda</taxon>
        <taxon>Pleocyemata</taxon>
        <taxon>Astacidea</taxon>
        <taxon>Nephropoidea</taxon>
        <taxon>Nephropidae</taxon>
        <taxon>Homarus</taxon>
    </lineage>
</organism>
<evidence type="ECO:0000313" key="1">
    <source>
        <dbReference type="EMBL" id="KAG7156448.1"/>
    </source>
</evidence>
<proteinExistence type="predicted"/>
<dbReference type="EMBL" id="JAHLQT010039167">
    <property type="protein sequence ID" value="KAG7156448.1"/>
    <property type="molecule type" value="Genomic_DNA"/>
</dbReference>
<gene>
    <name evidence="1" type="ORF">Hamer_G029884</name>
</gene>
<keyword evidence="2" id="KW-1185">Reference proteome</keyword>
<evidence type="ECO:0000313" key="2">
    <source>
        <dbReference type="Proteomes" id="UP000747542"/>
    </source>
</evidence>
<dbReference type="PANTHER" id="PTHR37162:SF1">
    <property type="entry name" value="BED-TYPE DOMAIN-CONTAINING PROTEIN"/>
    <property type="match status" value="1"/>
</dbReference>
<dbReference type="AlphaFoldDB" id="A0A8J5JLC8"/>
<evidence type="ECO:0008006" key="3">
    <source>
        <dbReference type="Google" id="ProtNLM"/>
    </source>
</evidence>
<comment type="caution">
    <text evidence="1">The sequence shown here is derived from an EMBL/GenBank/DDBJ whole genome shotgun (WGS) entry which is preliminary data.</text>
</comment>
<dbReference type="PANTHER" id="PTHR37162">
    <property type="entry name" value="HAT FAMILY DIMERISATION DOMAINCONTAINING PROTEIN-RELATED"/>
    <property type="match status" value="1"/>
</dbReference>
<protein>
    <recommendedName>
        <fullName evidence="3">DUF4371 domain-containing protein</fullName>
    </recommendedName>
</protein>
<reference evidence="1" key="1">
    <citation type="journal article" date="2021" name="Sci. Adv.">
        <title>The American lobster genome reveals insights on longevity, neural, and immune adaptations.</title>
        <authorList>
            <person name="Polinski J.M."/>
            <person name="Zimin A.V."/>
            <person name="Clark K.F."/>
            <person name="Kohn A.B."/>
            <person name="Sadowski N."/>
            <person name="Timp W."/>
            <person name="Ptitsyn A."/>
            <person name="Khanna P."/>
            <person name="Romanova D.Y."/>
            <person name="Williams P."/>
            <person name="Greenwood S.J."/>
            <person name="Moroz L.L."/>
            <person name="Walt D.R."/>
            <person name="Bodnar A.G."/>
        </authorList>
    </citation>
    <scope>NUCLEOTIDE SEQUENCE</scope>
    <source>
        <strain evidence="1">GMGI-L3</strain>
    </source>
</reference>